<gene>
    <name evidence="5" type="ORF">LOD99_9729</name>
</gene>
<protein>
    <recommendedName>
        <fullName evidence="2">DNA polymerase delta subunit 3</fullName>
    </recommendedName>
</protein>
<evidence type="ECO:0000256" key="4">
    <source>
        <dbReference type="ARBA" id="ARBA00023242"/>
    </source>
</evidence>
<dbReference type="EMBL" id="JAKMXF010000003">
    <property type="protein sequence ID" value="KAI6661961.1"/>
    <property type="molecule type" value="Genomic_DNA"/>
</dbReference>
<dbReference type="InterPro" id="IPR019038">
    <property type="entry name" value="POLD3"/>
</dbReference>
<organism evidence="5 6">
    <name type="scientific">Oopsacas minuta</name>
    <dbReference type="NCBI Taxonomy" id="111878"/>
    <lineage>
        <taxon>Eukaryota</taxon>
        <taxon>Metazoa</taxon>
        <taxon>Porifera</taxon>
        <taxon>Hexactinellida</taxon>
        <taxon>Hexasterophora</taxon>
        <taxon>Lyssacinosida</taxon>
        <taxon>Leucopsacidae</taxon>
        <taxon>Oopsacas</taxon>
    </lineage>
</organism>
<dbReference type="GO" id="GO:0043625">
    <property type="term" value="C:delta DNA polymerase complex"/>
    <property type="evidence" value="ECO:0007669"/>
    <property type="project" value="InterPro"/>
</dbReference>
<dbReference type="Proteomes" id="UP001165289">
    <property type="component" value="Unassembled WGS sequence"/>
</dbReference>
<dbReference type="PANTHER" id="PTHR17598:SF13">
    <property type="entry name" value="DNA POLYMERASE DELTA SUBUNIT 3"/>
    <property type="match status" value="1"/>
</dbReference>
<dbReference type="Gene3D" id="3.90.1030.20">
    <property type="entry name" value="DNA polymerase delta, p66 (Cdc27) subunit, wHTH domain"/>
    <property type="match status" value="1"/>
</dbReference>
<dbReference type="GO" id="GO:0003887">
    <property type="term" value="F:DNA-directed DNA polymerase activity"/>
    <property type="evidence" value="ECO:0007669"/>
    <property type="project" value="TreeGrafter"/>
</dbReference>
<sequence length="376" mass="42809">MTFSEEEYLQIIDNWIQCEDKIVTFTHLALELGVTCNHAKSMLYSYVQKARSIPSHPVFPVYLISGYISPKELLVKIVPEKQLESAKSKFIQILSVQIYSICKYIITSPRSIQKALKIITQDRTSTTKLSLIKNSLVGRRTLKFKSFTKDTPVLKPKIEQTIVKTDTPKNEIKINTAVPKVVKHPPKKATTAKPKTINTLQFSAKPIVNKNAITLDEDVKKLEINSQTPTINSESDTDSTDSELELKTRGYFPQSLPSEVVQSHTERPKVTGFLEDDSDYEIPPDDVIEDPQPVQKELMVDQVPKIRINPQTGKKRKRVQRIVSEHSEDARGYLVTKKKYVMVSTDESESEENIQTTIQTKTTYTKQSSLNCFFKK</sequence>
<comment type="caution">
    <text evidence="5">The sequence shown here is derived from an EMBL/GenBank/DDBJ whole genome shotgun (WGS) entry which is preliminary data.</text>
</comment>
<reference evidence="5 6" key="1">
    <citation type="journal article" date="2023" name="BMC Biol.">
        <title>The compact genome of the sponge Oopsacas minuta (Hexactinellida) is lacking key metazoan core genes.</title>
        <authorList>
            <person name="Santini S."/>
            <person name="Schenkelaars Q."/>
            <person name="Jourda C."/>
            <person name="Duchesne M."/>
            <person name="Belahbib H."/>
            <person name="Rocher C."/>
            <person name="Selva M."/>
            <person name="Riesgo A."/>
            <person name="Vervoort M."/>
            <person name="Leys S.P."/>
            <person name="Kodjabachian L."/>
            <person name="Le Bivic A."/>
            <person name="Borchiellini C."/>
            <person name="Claverie J.M."/>
            <person name="Renard E."/>
        </authorList>
    </citation>
    <scope>NUCLEOTIDE SEQUENCE [LARGE SCALE GENOMIC DNA]</scope>
    <source>
        <strain evidence="5">SPO-2</strain>
    </source>
</reference>
<evidence type="ECO:0000256" key="3">
    <source>
        <dbReference type="ARBA" id="ARBA00022705"/>
    </source>
</evidence>
<accession>A0AAV7KU28</accession>
<comment type="subcellular location">
    <subcellularLocation>
        <location evidence="1">Nucleus</location>
    </subcellularLocation>
</comment>
<evidence type="ECO:0000256" key="1">
    <source>
        <dbReference type="ARBA" id="ARBA00004123"/>
    </source>
</evidence>
<dbReference type="GO" id="GO:0006297">
    <property type="term" value="P:nucleotide-excision repair, DNA gap filling"/>
    <property type="evidence" value="ECO:0007669"/>
    <property type="project" value="TreeGrafter"/>
</dbReference>
<keyword evidence="6" id="KW-1185">Reference proteome</keyword>
<dbReference type="GO" id="GO:1904161">
    <property type="term" value="P:DNA synthesis involved in UV-damage excision repair"/>
    <property type="evidence" value="ECO:0007669"/>
    <property type="project" value="TreeGrafter"/>
</dbReference>
<evidence type="ECO:0000256" key="2">
    <source>
        <dbReference type="ARBA" id="ARBA00017589"/>
    </source>
</evidence>
<dbReference type="AlphaFoldDB" id="A0AAV7KU28"/>
<proteinExistence type="predicted"/>
<name>A0AAV7KU28_9METZ</name>
<dbReference type="GO" id="GO:0006271">
    <property type="term" value="P:DNA strand elongation involved in DNA replication"/>
    <property type="evidence" value="ECO:0007669"/>
    <property type="project" value="TreeGrafter"/>
</dbReference>
<evidence type="ECO:0000313" key="6">
    <source>
        <dbReference type="Proteomes" id="UP001165289"/>
    </source>
</evidence>
<evidence type="ECO:0000313" key="5">
    <source>
        <dbReference type="EMBL" id="KAI6661961.1"/>
    </source>
</evidence>
<keyword evidence="3" id="KW-0235">DNA replication</keyword>
<dbReference type="InterPro" id="IPR041913">
    <property type="entry name" value="POLD3_sf"/>
</dbReference>
<dbReference type="Pfam" id="PF09507">
    <property type="entry name" value="CDC27"/>
    <property type="match status" value="2"/>
</dbReference>
<keyword evidence="4" id="KW-0539">Nucleus</keyword>
<dbReference type="PANTHER" id="PTHR17598">
    <property type="entry name" value="DNA POLYMERASE DELTA SUBUNIT 3"/>
    <property type="match status" value="1"/>
</dbReference>